<keyword evidence="1" id="KW-0227">DNA damage</keyword>
<evidence type="ECO:0000313" key="4">
    <source>
        <dbReference type="EMBL" id="GIF91515.1"/>
    </source>
</evidence>
<evidence type="ECO:0008006" key="6">
    <source>
        <dbReference type="Google" id="ProtNLM"/>
    </source>
</evidence>
<keyword evidence="2" id="KW-0234">DNA repair</keyword>
<dbReference type="Proteomes" id="UP000619293">
    <property type="component" value="Unassembled WGS sequence"/>
</dbReference>
<dbReference type="GO" id="GO:0009432">
    <property type="term" value="P:SOS response"/>
    <property type="evidence" value="ECO:0007669"/>
    <property type="project" value="UniProtKB-KW"/>
</dbReference>
<comment type="caution">
    <text evidence="4">The sequence shown here is derived from an EMBL/GenBank/DDBJ whole genome shotgun (WGS) entry which is preliminary data.</text>
</comment>
<name>A0A8J3K6B7_9ACTN</name>
<protein>
    <recommendedName>
        <fullName evidence="6">AAA domain-containing protein</fullName>
    </recommendedName>
</protein>
<sequence>MLLTWQDIADAATRLDADMRELLLEIAQEKGVTSTTSVTTAEGPWYVKSVRVRGHIGVGEQPVRLDLSPTPGLTVVTARNGTGKTSVADGFRHNLSGGSRRSYQVLAENVHCHDRDIVVTVTNGSRDVEIVCGPDEAVSWRDSSGALATPPAEWVDAFARYMPVLLYPEMSQVIQDPSNLHAFLKDALELGTLEELQAKLKVIRETGSAAKRDVDHAHAAAVSGVRRVGHPELEAMLRACGAATDHETVERIRAMASGLPDTSPPPLSLPELWDVTEGRRTSAASALDAVATARGVNTTGAASVLDALGKLLTHDNPLLARNREHDVCPLCQAGGRGWMEIATSTRNQLSEATKALRLAESTAAKALTDTTDYAPPALPASLREALMQHPDPTCALRIKQWDRLTTGANNLSPHTTSPETLIAFLDECADLAAWYAPIREQLFALRDDAIAAQATVKAHIESWIDTLAKARPALVRLAVAERLNRKVDTWLRTAREEIFEPIGDQVKQLWTVLNSDADLRLTDIALTGGTQRQRSVALGLADGEVAVPAGRNSSAVLSTGQRNALSLATYLPRATQPESPFGFLILDDPIHAFDSWRVRYLAAHLLELAKRFQVVVFTHDDRLWREVRALGARPTHIRMDRRGAQQPQVRVVNVTSPGTQLLDDLQGMLGGEADRPIGTPEATTAMTLAMCRQALDTEVVTQIEIIGRRVPVPEAKVVADLREKRKTRDQLELLNAYARRAGLQPVQIRQYERTIQALNGGSHGRVPPGDLKRWVRDTREIIRAVNKIGG</sequence>
<dbReference type="AlphaFoldDB" id="A0A8J3K6B7"/>
<dbReference type="GO" id="GO:0000731">
    <property type="term" value="P:DNA synthesis involved in DNA repair"/>
    <property type="evidence" value="ECO:0007669"/>
    <property type="project" value="TreeGrafter"/>
</dbReference>
<evidence type="ECO:0000256" key="2">
    <source>
        <dbReference type="ARBA" id="ARBA00023204"/>
    </source>
</evidence>
<accession>A0A8J3K6B7</accession>
<dbReference type="InterPro" id="IPR027417">
    <property type="entry name" value="P-loop_NTPase"/>
</dbReference>
<evidence type="ECO:0000256" key="3">
    <source>
        <dbReference type="ARBA" id="ARBA00023236"/>
    </source>
</evidence>
<evidence type="ECO:0000256" key="1">
    <source>
        <dbReference type="ARBA" id="ARBA00022763"/>
    </source>
</evidence>
<dbReference type="SUPFAM" id="SSF52540">
    <property type="entry name" value="P-loop containing nucleoside triphosphate hydrolases"/>
    <property type="match status" value="1"/>
</dbReference>
<gene>
    <name evidence="4" type="ORF">Cch02nite_49590</name>
</gene>
<proteinExistence type="predicted"/>
<dbReference type="PANTHER" id="PTHR32182:SF0">
    <property type="entry name" value="DNA REPLICATION AND REPAIR PROTEIN RECF"/>
    <property type="match status" value="1"/>
</dbReference>
<reference evidence="4 5" key="1">
    <citation type="submission" date="2021-01" db="EMBL/GenBank/DDBJ databases">
        <title>Whole genome shotgun sequence of Catellatospora chokoriensis NBRC 107358.</title>
        <authorList>
            <person name="Komaki H."/>
            <person name="Tamura T."/>
        </authorList>
    </citation>
    <scope>NUCLEOTIDE SEQUENCE [LARGE SCALE GENOMIC DNA]</scope>
    <source>
        <strain evidence="4 5">NBRC 107358</strain>
    </source>
</reference>
<organism evidence="4 5">
    <name type="scientific">Catellatospora chokoriensis</name>
    <dbReference type="NCBI Taxonomy" id="310353"/>
    <lineage>
        <taxon>Bacteria</taxon>
        <taxon>Bacillati</taxon>
        <taxon>Actinomycetota</taxon>
        <taxon>Actinomycetes</taxon>
        <taxon>Micromonosporales</taxon>
        <taxon>Micromonosporaceae</taxon>
        <taxon>Catellatospora</taxon>
    </lineage>
</organism>
<dbReference type="EMBL" id="BONG01000033">
    <property type="protein sequence ID" value="GIF91515.1"/>
    <property type="molecule type" value="Genomic_DNA"/>
</dbReference>
<keyword evidence="3" id="KW-0742">SOS response</keyword>
<dbReference type="Gene3D" id="3.40.50.300">
    <property type="entry name" value="P-loop containing nucleotide triphosphate hydrolases"/>
    <property type="match status" value="1"/>
</dbReference>
<dbReference type="GO" id="GO:0006302">
    <property type="term" value="P:double-strand break repair"/>
    <property type="evidence" value="ECO:0007669"/>
    <property type="project" value="TreeGrafter"/>
</dbReference>
<evidence type="ECO:0000313" key="5">
    <source>
        <dbReference type="Proteomes" id="UP000619293"/>
    </source>
</evidence>
<dbReference type="PANTHER" id="PTHR32182">
    <property type="entry name" value="DNA REPLICATION AND REPAIR PROTEIN RECF"/>
    <property type="match status" value="1"/>
</dbReference>
<keyword evidence="5" id="KW-1185">Reference proteome</keyword>